<feature type="compositionally biased region" description="Low complexity" evidence="6">
    <location>
        <begin position="1211"/>
        <end position="1223"/>
    </location>
</feature>
<dbReference type="PROSITE" id="PS50261">
    <property type="entry name" value="G_PROTEIN_RECEP_F2_4"/>
    <property type="match status" value="1"/>
</dbReference>
<dbReference type="PROSITE" id="PS51455">
    <property type="entry name" value="PIPK"/>
    <property type="match status" value="1"/>
</dbReference>
<dbReference type="GO" id="GO:0046854">
    <property type="term" value="P:phosphatidylinositol phosphate biosynthetic process"/>
    <property type="evidence" value="ECO:0007669"/>
    <property type="project" value="TreeGrafter"/>
</dbReference>
<feature type="region of interest" description="Disordered" evidence="6">
    <location>
        <begin position="974"/>
        <end position="996"/>
    </location>
</feature>
<feature type="region of interest" description="Disordered" evidence="6">
    <location>
        <begin position="710"/>
        <end position="733"/>
    </location>
</feature>
<dbReference type="AlphaFoldDB" id="A0AAV1TVK2"/>
<dbReference type="PANTHER" id="PTHR23086:SF8">
    <property type="entry name" value="PHOSPHATIDYLINOSITOL 5-PHOSPHATE 4-KINASE, ISOFORM A"/>
    <property type="match status" value="1"/>
</dbReference>
<feature type="domain" description="G-protein coupled receptors family 2 profile 2" evidence="8">
    <location>
        <begin position="268"/>
        <end position="542"/>
    </location>
</feature>
<dbReference type="PANTHER" id="PTHR23086">
    <property type="entry name" value="PHOSPHATIDYLINOSITOL-4-PHOSPHATE 5-KINASE"/>
    <property type="match status" value="1"/>
</dbReference>
<feature type="region of interest" description="Disordered" evidence="6">
    <location>
        <begin position="1"/>
        <end position="83"/>
    </location>
</feature>
<keyword evidence="5" id="KW-0808">Transferase</keyword>
<feature type="compositionally biased region" description="Low complexity" evidence="6">
    <location>
        <begin position="711"/>
        <end position="722"/>
    </location>
</feature>
<dbReference type="CDD" id="cd00139">
    <property type="entry name" value="PIPKc"/>
    <property type="match status" value="1"/>
</dbReference>
<dbReference type="GO" id="GO:0007166">
    <property type="term" value="P:cell surface receptor signaling pathway"/>
    <property type="evidence" value="ECO:0007669"/>
    <property type="project" value="InterPro"/>
</dbReference>
<dbReference type="Pfam" id="PF01504">
    <property type="entry name" value="PIP5K"/>
    <property type="match status" value="1"/>
</dbReference>
<organism evidence="10 11">
    <name type="scientific">Peronospora matthiolae</name>
    <dbReference type="NCBI Taxonomy" id="2874970"/>
    <lineage>
        <taxon>Eukaryota</taxon>
        <taxon>Sar</taxon>
        <taxon>Stramenopiles</taxon>
        <taxon>Oomycota</taxon>
        <taxon>Peronosporomycetes</taxon>
        <taxon>Peronosporales</taxon>
        <taxon>Peronosporaceae</taxon>
        <taxon>Peronospora</taxon>
    </lineage>
</organism>
<dbReference type="InterPro" id="IPR027484">
    <property type="entry name" value="PInositol-4-P-5-kinase_N"/>
</dbReference>
<gene>
    <name evidence="10" type="ORF">PM001_LOCUS10199</name>
</gene>
<feature type="compositionally biased region" description="Basic and acidic residues" evidence="6">
    <location>
        <begin position="1201"/>
        <end position="1210"/>
    </location>
</feature>
<feature type="compositionally biased region" description="Basic and acidic residues" evidence="6">
    <location>
        <begin position="596"/>
        <end position="607"/>
    </location>
</feature>
<keyword evidence="5" id="KW-0067">ATP-binding</keyword>
<dbReference type="Gene3D" id="1.20.1070.10">
    <property type="entry name" value="Rhodopsin 7-helix transmembrane proteins"/>
    <property type="match status" value="1"/>
</dbReference>
<keyword evidence="5" id="KW-0418">Kinase</keyword>
<feature type="compositionally biased region" description="Low complexity" evidence="6">
    <location>
        <begin position="23"/>
        <end position="41"/>
    </location>
</feature>
<keyword evidence="5" id="KW-0547">Nucleotide-binding</keyword>
<proteinExistence type="predicted"/>
<protein>
    <recommendedName>
        <fullName evidence="12">Phosphatidylinositol-4-phosphate 5-kinase</fullName>
    </recommendedName>
</protein>
<sequence>MDSDATSLGPSLLPATERLRFVPTGLSSPSSSRSNAQCPSSDRSIGNTGDSAFSIAPSPLQSPQPHVDARSVPSDNIPSPPPAASVLQAVIRQFRPLQKKTTGSQVKGTKKDEPDPVRHPTDSDGLKYFASQKTHKNDSRRDNANSSIRFQRTRTNNSKTSSTGSTFSVRETMVSRMSSNVGGLRESFFEAIGRAPMERDPLQLSPNHEFDLNVIQESGGMDETIGQILKPQVDFSKWSTEAYVVLGFGLVLLLLLLVLALTINTLHGYVIDPGLVFGSLLTLLLCVCVFVTYHGVQSFQRHPNPLIYYKCVIDMCLALRFLLDPLLLEMGLYRVHDERSCAFLSGVTQFLYLSSNCWYFAQIVDMYWSLTNPFMSVKVNRKRFKIAIYSSGACTGIFLALVPSLHGFADGNYCWTKRKTSSDPVERDFFHLNLGSWILFYVWMLIFYISGITIMAFGTKRLRSGLRDTLQSRREMLRNSALSIMSYTVYWTIVFLWYAVSFQTRTTYDKNGHFPPSHVFRAFTFTLSARGTVDYFVWFMVNSPSQIRANWLKFTSDSVDKQFSAQLNTTLQEELIYFTIEGMTRAVQVADEELTRLRDRSPTREVESSMNDDNDSRRSTQDLGEAATTATGLPGSGSSSDLLEGSQRNRLVTSIQKVISAGLRRTSSAVAEVRAATRKNSEETALSFDIPADQRAMHQPPIATHRTHIPSSISTVASADSSSPKDGSDKAPASIRLTPYKPLAFAELRQAHGIKAADFLKSFQTSTKPKISEGASGAFMFFSGDKKYIVKSMAEEEARFLCKIAESYAEYLTRNPLSLITKFYGCFKITMYDKRFYFIVMENIFDVMEEGVQIHHRFDIKGSWVNRSYKRPRRGAKVKCRHCSMMFRYGAKKGLLQCPNVVGLHEPNVVLKDNDLRTRMRIGVDEGVKLYEQLRDDSIFLCDLGIMDYSLLLGVMDIEFVVDQPSRPLASSLLSDRSAASKGTTNAETNVERDSYISSGTNDSFVSVLSSSWSTASQNAAVLSSRDKDVVDETTPTVSDKLPLRVAPSVHSIWQQPADRLNPSRPSPSAGGGEPRPKRSMRKSQRVFGPGYYYVGVIDILQTWTLQKQLERFFKVTIQQKDGEGLSAIDPVQYQQRFESKLREIIAVPKEYYHQQHQQQQQQMRPKQSKRMTMFKSVQRLSPVLQAAAAFESAAAAQEARRQLVRDRGDSTNTQTSGSSSNDLEQTGRNPEPILLQFNQRLLSMSSSRSQLDLADGAV</sequence>
<evidence type="ECO:0000259" key="8">
    <source>
        <dbReference type="PROSITE" id="PS50261"/>
    </source>
</evidence>
<dbReference type="SUPFAM" id="SSF56104">
    <property type="entry name" value="SAICAR synthase-like"/>
    <property type="match status" value="1"/>
</dbReference>
<accession>A0AAV1TVK2</accession>
<dbReference type="Gene3D" id="3.30.810.10">
    <property type="entry name" value="2-Layer Sandwich"/>
    <property type="match status" value="1"/>
</dbReference>
<dbReference type="InterPro" id="IPR002498">
    <property type="entry name" value="PInositol-4-P-4/5-kinase_core"/>
</dbReference>
<dbReference type="InterPro" id="IPR027483">
    <property type="entry name" value="PInositol-4-P-4/5-kinase_C_sf"/>
</dbReference>
<dbReference type="GO" id="GO:0016308">
    <property type="term" value="F:1-phosphatidylinositol-4-phosphate 5-kinase activity"/>
    <property type="evidence" value="ECO:0007669"/>
    <property type="project" value="TreeGrafter"/>
</dbReference>
<feature type="compositionally biased region" description="Polar residues" evidence="6">
    <location>
        <begin position="42"/>
        <end position="51"/>
    </location>
</feature>
<evidence type="ECO:0000256" key="5">
    <source>
        <dbReference type="PROSITE-ProRule" id="PRU00781"/>
    </source>
</evidence>
<feature type="compositionally biased region" description="Low complexity" evidence="6">
    <location>
        <begin position="153"/>
        <end position="167"/>
    </location>
</feature>
<dbReference type="InterPro" id="IPR023610">
    <property type="entry name" value="PInositol-4/5-P-5/4-kinase"/>
</dbReference>
<comment type="caution">
    <text evidence="10">The sequence shown here is derived from an EMBL/GenBank/DDBJ whole genome shotgun (WGS) entry which is preliminary data.</text>
</comment>
<feature type="compositionally biased region" description="Low complexity" evidence="6">
    <location>
        <begin position="632"/>
        <end position="645"/>
    </location>
</feature>
<feature type="transmembrane region" description="Helical" evidence="7">
    <location>
        <begin position="480"/>
        <end position="500"/>
    </location>
</feature>
<feature type="region of interest" description="Disordered" evidence="6">
    <location>
        <begin position="596"/>
        <end position="645"/>
    </location>
</feature>
<dbReference type="InterPro" id="IPR017981">
    <property type="entry name" value="GPCR_2-like_7TM"/>
</dbReference>
<evidence type="ECO:0000313" key="11">
    <source>
        <dbReference type="Proteomes" id="UP001162060"/>
    </source>
</evidence>
<reference evidence="10" key="1">
    <citation type="submission" date="2024-01" db="EMBL/GenBank/DDBJ databases">
        <authorList>
            <person name="Webb A."/>
        </authorList>
    </citation>
    <scope>NUCLEOTIDE SEQUENCE</scope>
    <source>
        <strain evidence="10">Pm1</strain>
    </source>
</reference>
<comment type="subcellular location">
    <subcellularLocation>
        <location evidence="1">Membrane</location>
        <topology evidence="1">Multi-pass membrane protein</topology>
    </subcellularLocation>
</comment>
<feature type="compositionally biased region" description="Basic and acidic residues" evidence="6">
    <location>
        <begin position="109"/>
        <end position="125"/>
    </location>
</feature>
<feature type="transmembrane region" description="Helical" evidence="7">
    <location>
        <begin position="242"/>
        <end position="263"/>
    </location>
</feature>
<evidence type="ECO:0000259" key="9">
    <source>
        <dbReference type="PROSITE" id="PS51455"/>
    </source>
</evidence>
<dbReference type="GO" id="GO:0005886">
    <property type="term" value="C:plasma membrane"/>
    <property type="evidence" value="ECO:0007669"/>
    <property type="project" value="TreeGrafter"/>
</dbReference>
<evidence type="ECO:0000256" key="4">
    <source>
        <dbReference type="ARBA" id="ARBA00023136"/>
    </source>
</evidence>
<evidence type="ECO:0000256" key="2">
    <source>
        <dbReference type="ARBA" id="ARBA00022692"/>
    </source>
</evidence>
<dbReference type="Gene3D" id="3.30.800.10">
    <property type="entry name" value="Phosphatidylinositol Phosphate Kinase II Beta"/>
    <property type="match status" value="1"/>
</dbReference>
<name>A0AAV1TVK2_9STRA</name>
<dbReference type="SMART" id="SM00330">
    <property type="entry name" value="PIPKc"/>
    <property type="match status" value="1"/>
</dbReference>
<keyword evidence="3 7" id="KW-1133">Transmembrane helix</keyword>
<feature type="transmembrane region" description="Helical" evidence="7">
    <location>
        <begin position="386"/>
        <end position="409"/>
    </location>
</feature>
<keyword evidence="4 7" id="KW-0472">Membrane</keyword>
<evidence type="ECO:0000256" key="6">
    <source>
        <dbReference type="SAM" id="MobiDB-lite"/>
    </source>
</evidence>
<feature type="transmembrane region" description="Helical" evidence="7">
    <location>
        <begin position="438"/>
        <end position="459"/>
    </location>
</feature>
<evidence type="ECO:0000313" key="10">
    <source>
        <dbReference type="EMBL" id="CAK7925049.1"/>
    </source>
</evidence>
<feature type="region of interest" description="Disordered" evidence="6">
    <location>
        <begin position="1201"/>
        <end position="1229"/>
    </location>
</feature>
<feature type="domain" description="PIPK" evidence="9">
    <location>
        <begin position="678"/>
        <end position="1146"/>
    </location>
</feature>
<evidence type="ECO:0008006" key="12">
    <source>
        <dbReference type="Google" id="ProtNLM"/>
    </source>
</evidence>
<dbReference type="GO" id="GO:0004888">
    <property type="term" value="F:transmembrane signaling receptor activity"/>
    <property type="evidence" value="ECO:0007669"/>
    <property type="project" value="InterPro"/>
</dbReference>
<dbReference type="Proteomes" id="UP001162060">
    <property type="component" value="Unassembled WGS sequence"/>
</dbReference>
<dbReference type="EMBL" id="CAKLBY020000086">
    <property type="protein sequence ID" value="CAK7925049.1"/>
    <property type="molecule type" value="Genomic_DNA"/>
</dbReference>
<evidence type="ECO:0000256" key="1">
    <source>
        <dbReference type="ARBA" id="ARBA00004141"/>
    </source>
</evidence>
<evidence type="ECO:0000256" key="7">
    <source>
        <dbReference type="SAM" id="Phobius"/>
    </source>
</evidence>
<keyword evidence="2 7" id="KW-0812">Transmembrane</keyword>
<dbReference type="GO" id="GO:0005524">
    <property type="term" value="F:ATP binding"/>
    <property type="evidence" value="ECO:0007669"/>
    <property type="project" value="UniProtKB-UniRule"/>
</dbReference>
<feature type="transmembrane region" description="Helical" evidence="7">
    <location>
        <begin position="275"/>
        <end position="294"/>
    </location>
</feature>
<evidence type="ECO:0000256" key="3">
    <source>
        <dbReference type="ARBA" id="ARBA00022989"/>
    </source>
</evidence>
<feature type="region of interest" description="Disordered" evidence="6">
    <location>
        <begin position="1053"/>
        <end position="1083"/>
    </location>
</feature>
<feature type="region of interest" description="Disordered" evidence="6">
    <location>
        <begin position="95"/>
        <end position="167"/>
    </location>
</feature>